<dbReference type="PANTHER" id="PTHR34823">
    <property type="entry name" value="GLCNAC-BINDING PROTEIN A"/>
    <property type="match status" value="1"/>
</dbReference>
<proteinExistence type="predicted"/>
<evidence type="ECO:0000259" key="7">
    <source>
        <dbReference type="PROSITE" id="PS50853"/>
    </source>
</evidence>
<protein>
    <submittedName>
        <fullName evidence="8">Chitin binding protein</fullName>
    </submittedName>
</protein>
<evidence type="ECO:0000256" key="2">
    <source>
        <dbReference type="ARBA" id="ARBA00022525"/>
    </source>
</evidence>
<dbReference type="GO" id="GO:0000272">
    <property type="term" value="P:polysaccharide catabolic process"/>
    <property type="evidence" value="ECO:0007669"/>
    <property type="project" value="UniProtKB-KW"/>
</dbReference>
<keyword evidence="4" id="KW-0378">Hydrolase</keyword>
<evidence type="ECO:0000256" key="3">
    <source>
        <dbReference type="ARBA" id="ARBA00022729"/>
    </source>
</evidence>
<dbReference type="InterPro" id="IPR014756">
    <property type="entry name" value="Ig_E-set"/>
</dbReference>
<dbReference type="InterPro" id="IPR004302">
    <property type="entry name" value="Cellulose/chitin-bd_N"/>
</dbReference>
<feature type="domain" description="Fibronectin type-III" evidence="7">
    <location>
        <begin position="317"/>
        <end position="405"/>
    </location>
</feature>
<keyword evidence="2" id="KW-0964">Secreted</keyword>
<evidence type="ECO:0000313" key="9">
    <source>
        <dbReference type="Proteomes" id="UP000019364"/>
    </source>
</evidence>
<dbReference type="OrthoDB" id="2702399at2"/>
<accession>W7YG25</accession>
<dbReference type="Proteomes" id="UP000019364">
    <property type="component" value="Unassembled WGS sequence"/>
</dbReference>
<gene>
    <name evidence="8" type="ORF">JCM16418_1438</name>
</gene>
<dbReference type="Pfam" id="PF03067">
    <property type="entry name" value="LPMO_10"/>
    <property type="match status" value="1"/>
</dbReference>
<dbReference type="InterPro" id="IPR036116">
    <property type="entry name" value="FN3_sf"/>
</dbReference>
<comment type="caution">
    <text evidence="8">The sequence shown here is derived from an EMBL/GenBank/DDBJ whole genome shotgun (WGS) entry which is preliminary data.</text>
</comment>
<evidence type="ECO:0000256" key="5">
    <source>
        <dbReference type="ARBA" id="ARBA00023326"/>
    </source>
</evidence>
<evidence type="ECO:0000256" key="4">
    <source>
        <dbReference type="ARBA" id="ARBA00022801"/>
    </source>
</evidence>
<dbReference type="InterPro" id="IPR013783">
    <property type="entry name" value="Ig-like_fold"/>
</dbReference>
<name>W7YG25_9BACL</name>
<dbReference type="GO" id="GO:0030246">
    <property type="term" value="F:carbohydrate binding"/>
    <property type="evidence" value="ECO:0007669"/>
    <property type="project" value="InterPro"/>
</dbReference>
<dbReference type="InterPro" id="IPR036573">
    <property type="entry name" value="CBM_sf_5/12"/>
</dbReference>
<dbReference type="SMART" id="SM00060">
    <property type="entry name" value="FN3"/>
    <property type="match status" value="2"/>
</dbReference>
<keyword evidence="9" id="KW-1185">Reference proteome</keyword>
<sequence length="458" mass="47664">MITYTFSRQSMLYKWLIASGMIVVVMLGMMLIAERASAHGYVDSPGGRAYLCKTGANTDCGNIVYEPQSLEAPKGFPAAGPADGKIASAGGAFPKLDEQSATRWTKVSMTPGSHTFNWTLTARHATTSWKYYITKQGWNPNAPLSRDSFDLTPFCNVNYNGVQPNSPYTDTCNVPSRTGYQVILAVWEIADTANAFYNVIDVDFGGGGSTPSDTAAPTAPANAVVSNVATTSASLSWGASTDNVGVTAYKIYNGSTLVATTSNGSTLNYNVTGLTANTAYTFTVKAVDAAGNTSAASNAVTFTTTAGTTTDTTAPTAPSGLQVNGTPTSTSISLKWNASSDNVGVTGYRVYRGTTLTGTVSGTTLTYSATGLTANTTYTFTVRAIDAAGNESVNSNAVSATTAAATTTPGGASAWAPNVAYTTGTLVTYNGVTYECRQPHTSIAGWEPSNVPALWLQK</sequence>
<dbReference type="eggNOG" id="COG3397">
    <property type="taxonomic scope" value="Bacteria"/>
</dbReference>
<dbReference type="InterPro" id="IPR003610">
    <property type="entry name" value="CBM5/12"/>
</dbReference>
<keyword evidence="6" id="KW-1133">Transmembrane helix</keyword>
<keyword evidence="5" id="KW-0119">Carbohydrate metabolism</keyword>
<dbReference type="AlphaFoldDB" id="W7YG25"/>
<dbReference type="Gene3D" id="2.60.40.10">
    <property type="entry name" value="Immunoglobulins"/>
    <property type="match status" value="2"/>
</dbReference>
<dbReference type="eggNOG" id="COG3325">
    <property type="taxonomic scope" value="Bacteria"/>
</dbReference>
<organism evidence="8 9">
    <name type="scientific">Paenibacillus pini JCM 16418</name>
    <dbReference type="NCBI Taxonomy" id="1236976"/>
    <lineage>
        <taxon>Bacteria</taxon>
        <taxon>Bacillati</taxon>
        <taxon>Bacillota</taxon>
        <taxon>Bacilli</taxon>
        <taxon>Bacillales</taxon>
        <taxon>Paenibacillaceae</taxon>
        <taxon>Paenibacillus</taxon>
    </lineage>
</organism>
<dbReference type="CDD" id="cd00063">
    <property type="entry name" value="FN3"/>
    <property type="match status" value="2"/>
</dbReference>
<dbReference type="Gene3D" id="2.10.10.20">
    <property type="entry name" value="Carbohydrate-binding module superfamily 5/12"/>
    <property type="match status" value="1"/>
</dbReference>
<dbReference type="GO" id="GO:0004553">
    <property type="term" value="F:hydrolase activity, hydrolyzing O-glycosyl compounds"/>
    <property type="evidence" value="ECO:0007669"/>
    <property type="project" value="InterPro"/>
</dbReference>
<comment type="subcellular location">
    <subcellularLocation>
        <location evidence="1">Secreted</location>
    </subcellularLocation>
</comment>
<keyword evidence="6" id="KW-0472">Membrane</keyword>
<evidence type="ECO:0000313" key="8">
    <source>
        <dbReference type="EMBL" id="GAF07422.1"/>
    </source>
</evidence>
<dbReference type="SUPFAM" id="SSF51055">
    <property type="entry name" value="Carbohydrate binding domain"/>
    <property type="match status" value="1"/>
</dbReference>
<dbReference type="EMBL" id="BAVZ01000003">
    <property type="protein sequence ID" value="GAF07422.1"/>
    <property type="molecule type" value="Genomic_DNA"/>
</dbReference>
<dbReference type="SMART" id="SM00495">
    <property type="entry name" value="ChtBD3"/>
    <property type="match status" value="1"/>
</dbReference>
<keyword evidence="5" id="KW-0624">Polysaccharide degradation</keyword>
<feature type="transmembrane region" description="Helical" evidence="6">
    <location>
        <begin position="12"/>
        <end position="33"/>
    </location>
</feature>
<dbReference type="InterPro" id="IPR003961">
    <property type="entry name" value="FN3_dom"/>
</dbReference>
<keyword evidence="6" id="KW-0812">Transmembrane</keyword>
<dbReference type="PROSITE" id="PS50853">
    <property type="entry name" value="FN3"/>
    <property type="match status" value="2"/>
</dbReference>
<evidence type="ECO:0000256" key="6">
    <source>
        <dbReference type="SAM" id="Phobius"/>
    </source>
</evidence>
<dbReference type="CDD" id="cd21177">
    <property type="entry name" value="LPMO_AA10"/>
    <property type="match status" value="1"/>
</dbReference>
<dbReference type="InterPro" id="IPR051024">
    <property type="entry name" value="GlcNAc_Chitin_IntDeg"/>
</dbReference>
<dbReference type="Pfam" id="PF02839">
    <property type="entry name" value="CBM_5_12"/>
    <property type="match status" value="1"/>
</dbReference>
<dbReference type="SUPFAM" id="SSF49265">
    <property type="entry name" value="Fibronectin type III"/>
    <property type="match status" value="1"/>
</dbReference>
<keyword evidence="3" id="KW-0732">Signal</keyword>
<dbReference type="Pfam" id="PF00041">
    <property type="entry name" value="fn3"/>
    <property type="match status" value="2"/>
</dbReference>
<reference evidence="8 9" key="1">
    <citation type="journal article" date="2014" name="Genome Announc.">
        <title>Draft Genome Sequence of Paenibacillus pini JCM 16418T, Isolated from the Rhizosphere of Pine Tree.</title>
        <authorList>
            <person name="Yuki M."/>
            <person name="Oshima K."/>
            <person name="Suda W."/>
            <person name="Oshida Y."/>
            <person name="Kitamura K."/>
            <person name="Iida Y."/>
            <person name="Hattori M."/>
            <person name="Ohkuma M."/>
        </authorList>
    </citation>
    <scope>NUCLEOTIDE SEQUENCE [LARGE SCALE GENOMIC DNA]</scope>
    <source>
        <strain evidence="8 9">JCM 16418</strain>
    </source>
</reference>
<dbReference type="RefSeq" id="WP_036647047.1">
    <property type="nucleotide sequence ID" value="NZ_BAVZ01000003.1"/>
</dbReference>
<dbReference type="STRING" id="1236976.JCM16418_1438"/>
<feature type="domain" description="Fibronectin type-III" evidence="7">
    <location>
        <begin position="219"/>
        <end position="307"/>
    </location>
</feature>
<dbReference type="FunFam" id="2.70.50.50:FF:000001">
    <property type="entry name" value="Chitin-binding protein"/>
    <property type="match status" value="1"/>
</dbReference>
<evidence type="ECO:0000256" key="1">
    <source>
        <dbReference type="ARBA" id="ARBA00004613"/>
    </source>
</evidence>
<dbReference type="PANTHER" id="PTHR34823:SF1">
    <property type="entry name" value="CHITIN-BINDING TYPE-4 DOMAIN-CONTAINING PROTEIN"/>
    <property type="match status" value="1"/>
</dbReference>
<dbReference type="CDD" id="cd12214">
    <property type="entry name" value="ChiA1_BD"/>
    <property type="match status" value="1"/>
</dbReference>
<dbReference type="SUPFAM" id="SSF81296">
    <property type="entry name" value="E set domains"/>
    <property type="match status" value="1"/>
</dbReference>
<dbReference type="GO" id="GO:0005576">
    <property type="term" value="C:extracellular region"/>
    <property type="evidence" value="ECO:0007669"/>
    <property type="project" value="UniProtKB-SubCell"/>
</dbReference>
<dbReference type="Gene3D" id="2.70.50.50">
    <property type="entry name" value="chitin-binding protein cbp21"/>
    <property type="match status" value="1"/>
</dbReference>